<reference evidence="1" key="1">
    <citation type="journal article" date="2015" name="Nature">
        <title>Complex archaea that bridge the gap between prokaryotes and eukaryotes.</title>
        <authorList>
            <person name="Spang A."/>
            <person name="Saw J.H."/>
            <person name="Jorgensen S.L."/>
            <person name="Zaremba-Niedzwiedzka K."/>
            <person name="Martijn J."/>
            <person name="Lind A.E."/>
            <person name="van Eijk R."/>
            <person name="Schleper C."/>
            <person name="Guy L."/>
            <person name="Ettema T.J."/>
        </authorList>
    </citation>
    <scope>NUCLEOTIDE SEQUENCE</scope>
</reference>
<proteinExistence type="predicted"/>
<dbReference type="InterPro" id="IPR011990">
    <property type="entry name" value="TPR-like_helical_dom_sf"/>
</dbReference>
<comment type="caution">
    <text evidence="1">The sequence shown here is derived from an EMBL/GenBank/DDBJ whole genome shotgun (WGS) entry which is preliminary data.</text>
</comment>
<evidence type="ECO:0000313" key="1">
    <source>
        <dbReference type="EMBL" id="KKM01992.1"/>
    </source>
</evidence>
<gene>
    <name evidence="1" type="ORF">LCGC14_1788890</name>
</gene>
<accession>A0A0F9HFQ8</accession>
<sequence length="426" mass="46917">MDDKSPKKEIDELEDTVKDILGKISDIDSSDEFETIEILSSIDNLVKDALTELTILEGGLLDLIKPSSEAGSNNQESNVLMAVRRFQNAMKLALFDGASKRDLNLFEEAFNFFNNALELISSTGNQGEIEQLKSEFAQALHKIASLGDRIRDDAFNPFLMKTFQVLAEIYDTFGQYKTSISYHGRAGNILIKDPNLIIQANLEYLQAIIGYLIINEVEKAQKFSTHLKIKPVKMMADGLFSSFNEKNPESIDKIKDRVEVLGAQRRIEVKNIVYLLQNIKSKLSGAVKPSTIEKLEVPIEAIPLSNEKVNAIKVSLSKGISQFQAAHPSIQIPVAQIDTSSIVSELKKVISDNISKELKSVSDEIVVKILSGLPSGGFTTARPRSAGQISDEGVPDIEVVEGGLAPGEKPKRPKLDDMLDSIIVSE</sequence>
<dbReference type="EMBL" id="LAZR01017051">
    <property type="protein sequence ID" value="KKM01992.1"/>
    <property type="molecule type" value="Genomic_DNA"/>
</dbReference>
<dbReference type="AlphaFoldDB" id="A0A0F9HFQ8"/>
<protein>
    <submittedName>
        <fullName evidence="1">Uncharacterized protein</fullName>
    </submittedName>
</protein>
<organism evidence="1">
    <name type="scientific">marine sediment metagenome</name>
    <dbReference type="NCBI Taxonomy" id="412755"/>
    <lineage>
        <taxon>unclassified sequences</taxon>
        <taxon>metagenomes</taxon>
        <taxon>ecological metagenomes</taxon>
    </lineage>
</organism>
<name>A0A0F9HFQ8_9ZZZZ</name>
<dbReference type="SUPFAM" id="SSF48452">
    <property type="entry name" value="TPR-like"/>
    <property type="match status" value="1"/>
</dbReference>